<evidence type="ECO:0000256" key="1">
    <source>
        <dbReference type="ARBA" id="ARBA00004613"/>
    </source>
</evidence>
<comment type="caution">
    <text evidence="5">The sequence shown here is derived from an EMBL/GenBank/DDBJ whole genome shotgun (WGS) entry which is preliminary data.</text>
</comment>
<feature type="domain" description="C1q" evidence="4">
    <location>
        <begin position="61"/>
        <end position="196"/>
    </location>
</feature>
<proteinExistence type="predicted"/>
<dbReference type="InterPro" id="IPR050392">
    <property type="entry name" value="Collagen/C1q_domain"/>
</dbReference>
<dbReference type="AlphaFoldDB" id="A0A2T7Q0N5"/>
<feature type="chain" id="PRO_5015556302" description="C1q domain-containing protein" evidence="3">
    <location>
        <begin position="20"/>
        <end position="196"/>
    </location>
</feature>
<keyword evidence="3" id="KW-0732">Signal</keyword>
<sequence>MSNKWALLFLFTLLSSVLSDPVVRKKRSDDANPLEAVVERLSQQVIAMQSELSVLNSKINTLQTNVAFHAEFSQDPVTLGPLAALIMDRVITNTGSGYDQHTGNFHVPVSGSYMFVVNCMGPIDGYIYVDIVVDDASVDETISHGDTYHWDHVSESIILHLKQGQRVWLKQNENLTKSIRGSHWSTFSGFLIRADP</sequence>
<gene>
    <name evidence="5" type="ORF">C0Q70_01846</name>
</gene>
<keyword evidence="6" id="KW-1185">Reference proteome</keyword>
<name>A0A2T7Q0N5_POMCA</name>
<evidence type="ECO:0000313" key="5">
    <source>
        <dbReference type="EMBL" id="PVD39218.1"/>
    </source>
</evidence>
<dbReference type="InterPro" id="IPR001073">
    <property type="entry name" value="C1q_dom"/>
</dbReference>
<organism evidence="5 6">
    <name type="scientific">Pomacea canaliculata</name>
    <name type="common">Golden apple snail</name>
    <dbReference type="NCBI Taxonomy" id="400727"/>
    <lineage>
        <taxon>Eukaryota</taxon>
        <taxon>Metazoa</taxon>
        <taxon>Spiralia</taxon>
        <taxon>Lophotrochozoa</taxon>
        <taxon>Mollusca</taxon>
        <taxon>Gastropoda</taxon>
        <taxon>Caenogastropoda</taxon>
        <taxon>Architaenioglossa</taxon>
        <taxon>Ampullarioidea</taxon>
        <taxon>Ampullariidae</taxon>
        <taxon>Pomacea</taxon>
    </lineage>
</organism>
<dbReference type="PANTHER" id="PTHR15427">
    <property type="entry name" value="EMILIN ELASTIN MICROFIBRIL INTERFACE-LOCATED PROTEIN ELASTIN MICROFIBRIL INTERFACER"/>
    <property type="match status" value="1"/>
</dbReference>
<dbReference type="OrthoDB" id="6154955at2759"/>
<dbReference type="PROSITE" id="PS50871">
    <property type="entry name" value="C1Q"/>
    <property type="match status" value="1"/>
</dbReference>
<dbReference type="SUPFAM" id="SSF49842">
    <property type="entry name" value="TNF-like"/>
    <property type="match status" value="1"/>
</dbReference>
<feature type="signal peptide" evidence="3">
    <location>
        <begin position="1"/>
        <end position="19"/>
    </location>
</feature>
<dbReference type="GO" id="GO:0005581">
    <property type="term" value="C:collagen trimer"/>
    <property type="evidence" value="ECO:0007669"/>
    <property type="project" value="UniProtKB-KW"/>
</dbReference>
<dbReference type="Pfam" id="PF00386">
    <property type="entry name" value="C1q"/>
    <property type="match status" value="1"/>
</dbReference>
<reference evidence="5 6" key="1">
    <citation type="submission" date="2018-04" db="EMBL/GenBank/DDBJ databases">
        <title>The genome of golden apple snail Pomacea canaliculata provides insight into stress tolerance and invasive adaptation.</title>
        <authorList>
            <person name="Liu C."/>
            <person name="Liu B."/>
            <person name="Ren Y."/>
            <person name="Zhang Y."/>
            <person name="Wang H."/>
            <person name="Li S."/>
            <person name="Jiang F."/>
            <person name="Yin L."/>
            <person name="Zhang G."/>
            <person name="Qian W."/>
            <person name="Fan W."/>
        </authorList>
    </citation>
    <scope>NUCLEOTIDE SEQUENCE [LARGE SCALE GENOMIC DNA]</scope>
    <source>
        <strain evidence="5">SZHN2017</strain>
        <tissue evidence="5">Muscle</tissue>
    </source>
</reference>
<accession>A0A2T7Q0N5</accession>
<dbReference type="EMBL" id="PZQS01000001">
    <property type="protein sequence ID" value="PVD39218.1"/>
    <property type="molecule type" value="Genomic_DNA"/>
</dbReference>
<dbReference type="PANTHER" id="PTHR15427:SF33">
    <property type="entry name" value="COLLAGEN IV NC1 DOMAIN-CONTAINING PROTEIN"/>
    <property type="match status" value="1"/>
</dbReference>
<dbReference type="PRINTS" id="PR00007">
    <property type="entry name" value="COMPLEMNTC1Q"/>
</dbReference>
<dbReference type="InterPro" id="IPR008983">
    <property type="entry name" value="Tumour_necrosis_fac-like_dom"/>
</dbReference>
<dbReference type="Proteomes" id="UP000245119">
    <property type="component" value="Linkage Group LG1"/>
</dbReference>
<evidence type="ECO:0000256" key="3">
    <source>
        <dbReference type="SAM" id="SignalP"/>
    </source>
</evidence>
<evidence type="ECO:0000313" key="6">
    <source>
        <dbReference type="Proteomes" id="UP000245119"/>
    </source>
</evidence>
<comment type="subcellular location">
    <subcellularLocation>
        <location evidence="1">Secreted</location>
    </subcellularLocation>
</comment>
<dbReference type="OMA" id="CHNTEER"/>
<dbReference type="Gene3D" id="2.60.120.40">
    <property type="match status" value="1"/>
</dbReference>
<keyword evidence="2" id="KW-0964">Secreted</keyword>
<evidence type="ECO:0000256" key="2">
    <source>
        <dbReference type="ARBA" id="ARBA00022525"/>
    </source>
</evidence>
<dbReference type="SMART" id="SM00110">
    <property type="entry name" value="C1Q"/>
    <property type="match status" value="1"/>
</dbReference>
<evidence type="ECO:0000259" key="4">
    <source>
        <dbReference type="PROSITE" id="PS50871"/>
    </source>
</evidence>
<protein>
    <recommendedName>
        <fullName evidence="4">C1q domain-containing protein</fullName>
    </recommendedName>
</protein>